<evidence type="ECO:0000313" key="2">
    <source>
        <dbReference type="EMBL" id="XBH01742.1"/>
    </source>
</evidence>
<dbReference type="InterPro" id="IPR036116">
    <property type="entry name" value="FN3_sf"/>
</dbReference>
<sequence>MPVPPKPNPPVLFGATPAQRETSRRADALRFSWTDVPTAETYDIRFGNSDVRTNVARGTFLGGLAANTFHQVRLRGVNSEGPSEWSDPATFTTRPDRPESPALPSPSDREEDRLRLNWSIVNGIHTYDFWVNGAILSSTVRPPFLLEELPGGSSLGPNLRFAVAVRARDDSIGGVSEWSAEAVFVTRPPRPGPPRRAPFDLVVFGIVLHWAVSDDYSSGGRSFIRLFRTMDGVTTKLLDGENIAGGLRSHRFVDSRQTMSSIKTYRLQAIVPASATPAPIPEDGGENRSFASEPLTARLPLFIQAFRSRHWMSPSRVGRPNLRSEWMGSL</sequence>
<dbReference type="EMBL" id="CP155447">
    <property type="protein sequence ID" value="XBH01742.1"/>
    <property type="molecule type" value="Genomic_DNA"/>
</dbReference>
<gene>
    <name evidence="2" type="ORF">V5E97_25780</name>
</gene>
<dbReference type="RefSeq" id="WP_406694488.1">
    <property type="nucleotide sequence ID" value="NZ_CP155447.1"/>
</dbReference>
<dbReference type="SUPFAM" id="SSF49265">
    <property type="entry name" value="Fibronectin type III"/>
    <property type="match status" value="2"/>
</dbReference>
<feature type="region of interest" description="Disordered" evidence="1">
    <location>
        <begin position="1"/>
        <end position="24"/>
    </location>
</feature>
<dbReference type="Gene3D" id="2.60.40.10">
    <property type="entry name" value="Immunoglobulins"/>
    <property type="match status" value="1"/>
</dbReference>
<feature type="region of interest" description="Disordered" evidence="1">
    <location>
        <begin position="78"/>
        <end position="109"/>
    </location>
</feature>
<reference evidence="2" key="1">
    <citation type="submission" date="2024-05" db="EMBL/GenBank/DDBJ databases">
        <title>Planctomycetes of the genus Singulisphaera possess chitinolytic capabilities.</title>
        <authorList>
            <person name="Ivanova A."/>
        </authorList>
    </citation>
    <scope>NUCLEOTIDE SEQUENCE</scope>
    <source>
        <strain evidence="2">Ch08T</strain>
    </source>
</reference>
<dbReference type="AlphaFoldDB" id="A0AAU7C9W3"/>
<proteinExistence type="predicted"/>
<name>A0AAU7C9W3_9BACT</name>
<organism evidence="2">
    <name type="scientific">Singulisphaera sp. Ch08</name>
    <dbReference type="NCBI Taxonomy" id="3120278"/>
    <lineage>
        <taxon>Bacteria</taxon>
        <taxon>Pseudomonadati</taxon>
        <taxon>Planctomycetota</taxon>
        <taxon>Planctomycetia</taxon>
        <taxon>Isosphaerales</taxon>
        <taxon>Isosphaeraceae</taxon>
        <taxon>Singulisphaera</taxon>
    </lineage>
</organism>
<dbReference type="CDD" id="cd00063">
    <property type="entry name" value="FN3"/>
    <property type="match status" value="1"/>
</dbReference>
<dbReference type="InterPro" id="IPR003961">
    <property type="entry name" value="FN3_dom"/>
</dbReference>
<protein>
    <submittedName>
        <fullName evidence="2">Fibronectin type III domain-containing protein</fullName>
    </submittedName>
</protein>
<evidence type="ECO:0000256" key="1">
    <source>
        <dbReference type="SAM" id="MobiDB-lite"/>
    </source>
</evidence>
<dbReference type="InterPro" id="IPR013783">
    <property type="entry name" value="Ig-like_fold"/>
</dbReference>
<feature type="compositionally biased region" description="Pro residues" evidence="1">
    <location>
        <begin position="1"/>
        <end position="10"/>
    </location>
</feature>
<accession>A0AAU7C9W3</accession>